<feature type="compositionally biased region" description="Polar residues" evidence="1">
    <location>
        <begin position="1"/>
        <end position="11"/>
    </location>
</feature>
<comment type="caution">
    <text evidence="2">The sequence shown here is derived from an EMBL/GenBank/DDBJ whole genome shotgun (WGS) entry which is preliminary data.</text>
</comment>
<feature type="compositionally biased region" description="Basic and acidic residues" evidence="1">
    <location>
        <begin position="20"/>
        <end position="34"/>
    </location>
</feature>
<dbReference type="Proteomes" id="UP001305414">
    <property type="component" value="Unassembled WGS sequence"/>
</dbReference>
<feature type="compositionally biased region" description="Polar residues" evidence="1">
    <location>
        <begin position="62"/>
        <end position="79"/>
    </location>
</feature>
<feature type="region of interest" description="Disordered" evidence="1">
    <location>
        <begin position="1"/>
        <end position="86"/>
    </location>
</feature>
<dbReference type="AlphaFoldDB" id="A0AAN7UAZ4"/>
<keyword evidence="3" id="KW-1185">Reference proteome</keyword>
<evidence type="ECO:0000256" key="1">
    <source>
        <dbReference type="SAM" id="MobiDB-lite"/>
    </source>
</evidence>
<proteinExistence type="predicted"/>
<protein>
    <submittedName>
        <fullName evidence="2">Uncharacterized protein</fullName>
    </submittedName>
</protein>
<gene>
    <name evidence="2" type="ORF">RRF57_000899</name>
</gene>
<evidence type="ECO:0000313" key="3">
    <source>
        <dbReference type="Proteomes" id="UP001305414"/>
    </source>
</evidence>
<accession>A0AAN7UAZ4</accession>
<dbReference type="EMBL" id="JAWHQM010000002">
    <property type="protein sequence ID" value="KAK5625183.1"/>
    <property type="molecule type" value="Genomic_DNA"/>
</dbReference>
<organism evidence="2 3">
    <name type="scientific">Xylaria bambusicola</name>
    <dbReference type="NCBI Taxonomy" id="326684"/>
    <lineage>
        <taxon>Eukaryota</taxon>
        <taxon>Fungi</taxon>
        <taxon>Dikarya</taxon>
        <taxon>Ascomycota</taxon>
        <taxon>Pezizomycotina</taxon>
        <taxon>Sordariomycetes</taxon>
        <taxon>Xylariomycetidae</taxon>
        <taxon>Xylariales</taxon>
        <taxon>Xylariaceae</taxon>
        <taxon>Xylaria</taxon>
    </lineage>
</organism>
<name>A0AAN7UAZ4_9PEZI</name>
<sequence>MRNSGNHNSGQRWLPYRRPSSRDTDVLGGHRYESRAYPPPHAPANVSGTAPFRSENAHPGPASSTLMTQPPRHQTSPENLDTAGARWPLVDQSGVLYYVNDPVDSIEP</sequence>
<reference evidence="2 3" key="1">
    <citation type="submission" date="2023-10" db="EMBL/GenBank/DDBJ databases">
        <title>Draft genome sequence of Xylaria bambusicola isolate GMP-LS, the root and basal stem rot pathogen of sugarcane in Indonesia.</title>
        <authorList>
            <person name="Selvaraj P."/>
            <person name="Muralishankar V."/>
            <person name="Muruganantham S."/>
            <person name="Sp S."/>
            <person name="Haryani S."/>
            <person name="Lau K.J.X."/>
            <person name="Naqvi N.I."/>
        </authorList>
    </citation>
    <scope>NUCLEOTIDE SEQUENCE [LARGE SCALE GENOMIC DNA]</scope>
    <source>
        <strain evidence="2">GMP-LS</strain>
    </source>
</reference>
<evidence type="ECO:0000313" key="2">
    <source>
        <dbReference type="EMBL" id="KAK5625183.1"/>
    </source>
</evidence>